<proteinExistence type="predicted"/>
<dbReference type="RefSeq" id="WP_377789596.1">
    <property type="nucleotide sequence ID" value="NZ_JBHLYQ010000074.1"/>
</dbReference>
<feature type="region of interest" description="Disordered" evidence="1">
    <location>
        <begin position="430"/>
        <end position="460"/>
    </location>
</feature>
<organism evidence="3 4">
    <name type="scientific">Aciditerrimonas ferrireducens</name>
    <dbReference type="NCBI Taxonomy" id="667306"/>
    <lineage>
        <taxon>Bacteria</taxon>
        <taxon>Bacillati</taxon>
        <taxon>Actinomycetota</taxon>
        <taxon>Acidimicrobiia</taxon>
        <taxon>Acidimicrobiales</taxon>
        <taxon>Acidimicrobiaceae</taxon>
        <taxon>Aciditerrimonas</taxon>
    </lineage>
</organism>
<dbReference type="EMBL" id="JBHLYQ010000074">
    <property type="protein sequence ID" value="MFC0082140.1"/>
    <property type="molecule type" value="Genomic_DNA"/>
</dbReference>
<accession>A0ABV6C359</accession>
<dbReference type="InterPro" id="IPR035919">
    <property type="entry name" value="EAL_sf"/>
</dbReference>
<dbReference type="Pfam" id="PF00563">
    <property type="entry name" value="EAL"/>
    <property type="match status" value="1"/>
</dbReference>
<gene>
    <name evidence="3" type="ORF">ACFFRE_08260</name>
</gene>
<protein>
    <submittedName>
        <fullName evidence="3">EAL domain-containing protein</fullName>
    </submittedName>
</protein>
<evidence type="ECO:0000313" key="4">
    <source>
        <dbReference type="Proteomes" id="UP001589788"/>
    </source>
</evidence>
<dbReference type="Proteomes" id="UP001589788">
    <property type="component" value="Unassembled WGS sequence"/>
</dbReference>
<dbReference type="Pfam" id="PF10069">
    <property type="entry name" value="DICT"/>
    <property type="match status" value="1"/>
</dbReference>
<evidence type="ECO:0000259" key="2">
    <source>
        <dbReference type="PROSITE" id="PS50883"/>
    </source>
</evidence>
<name>A0ABV6C359_9ACTN</name>
<feature type="domain" description="EAL" evidence="2">
    <location>
        <begin position="13"/>
        <end position="262"/>
    </location>
</feature>
<dbReference type="Gene3D" id="3.20.20.450">
    <property type="entry name" value="EAL domain"/>
    <property type="match status" value="1"/>
</dbReference>
<dbReference type="InterPro" id="IPR019278">
    <property type="entry name" value="DICT_dom"/>
</dbReference>
<dbReference type="SMART" id="SM00052">
    <property type="entry name" value="EAL"/>
    <property type="match status" value="1"/>
</dbReference>
<dbReference type="InterPro" id="IPR001633">
    <property type="entry name" value="EAL_dom"/>
</dbReference>
<sequence length="460" mass="49325">MNPPSAGSPGATDDSVRQELDRVLHDGLVRSVYQPIVRLTSGEIVAYEALARGPEDSPLATPDALFGAARRFGRLAELDWACRVAAVEGALGAGLERPLVLFVNVEPEVLTAEAPLGFLEVLDRARERLQVVIELTERALTARPAELLRLVDEVRRYGWWVALDDLGVDPRSVALLDLVRPEVVKLDLAVTQQRICSPWHAAVVCGAMAYAERSGAILLAEGVETEEHVRLAQARGAAFAQGWHFGRPGPLVVPPRPRAPLRLRRYRSGRRHGALTQAGPFALASEGHGTLEAPGSVLYGMSRFLEQEAASLGPFGLLLANFQRAERFPEAVRSRYGRLARDLSLVGALGVGLVDPPTGVRAGPLAAEDPLAREWTVCALGPQYAALLAARERGDGPPKDAPLAQRTFDYVLTFDRDVVTAAASALAQRLLEETPAPDDPEPAASLTAPPRPSGSRPGGS</sequence>
<dbReference type="PANTHER" id="PTHR33121:SF76">
    <property type="entry name" value="SIGNALING PROTEIN"/>
    <property type="match status" value="1"/>
</dbReference>
<dbReference type="PROSITE" id="PS50883">
    <property type="entry name" value="EAL"/>
    <property type="match status" value="1"/>
</dbReference>
<dbReference type="SUPFAM" id="SSF141868">
    <property type="entry name" value="EAL domain-like"/>
    <property type="match status" value="1"/>
</dbReference>
<reference evidence="3 4" key="1">
    <citation type="submission" date="2024-09" db="EMBL/GenBank/DDBJ databases">
        <authorList>
            <person name="Sun Q."/>
            <person name="Mori K."/>
        </authorList>
    </citation>
    <scope>NUCLEOTIDE SEQUENCE [LARGE SCALE GENOMIC DNA]</scope>
    <source>
        <strain evidence="3 4">JCM 15389</strain>
    </source>
</reference>
<evidence type="ECO:0000313" key="3">
    <source>
        <dbReference type="EMBL" id="MFC0082140.1"/>
    </source>
</evidence>
<comment type="caution">
    <text evidence="3">The sequence shown here is derived from an EMBL/GenBank/DDBJ whole genome shotgun (WGS) entry which is preliminary data.</text>
</comment>
<dbReference type="CDD" id="cd01948">
    <property type="entry name" value="EAL"/>
    <property type="match status" value="1"/>
</dbReference>
<dbReference type="InterPro" id="IPR050706">
    <property type="entry name" value="Cyclic-di-GMP_PDE-like"/>
</dbReference>
<evidence type="ECO:0000256" key="1">
    <source>
        <dbReference type="SAM" id="MobiDB-lite"/>
    </source>
</evidence>
<keyword evidence="4" id="KW-1185">Reference proteome</keyword>
<dbReference type="PANTHER" id="PTHR33121">
    <property type="entry name" value="CYCLIC DI-GMP PHOSPHODIESTERASE PDEF"/>
    <property type="match status" value="1"/>
</dbReference>